<sequence>MSENTLILITVVAAVLFFGLWRINTKQKRKFEEERRARKRDLAALKAKAAARNETPED</sequence>
<keyword evidence="1" id="KW-0472">Membrane</keyword>
<proteinExistence type="predicted"/>
<feature type="transmembrane region" description="Helical" evidence="1">
    <location>
        <begin position="6"/>
        <end position="23"/>
    </location>
</feature>
<evidence type="ECO:0000313" key="2">
    <source>
        <dbReference type="EMBL" id="RKQ69660.1"/>
    </source>
</evidence>
<accession>A0A420WF94</accession>
<evidence type="ECO:0000313" key="3">
    <source>
        <dbReference type="Proteomes" id="UP000282211"/>
    </source>
</evidence>
<organism evidence="2 3">
    <name type="scientific">Litorimonas taeanensis</name>
    <dbReference type="NCBI Taxonomy" id="568099"/>
    <lineage>
        <taxon>Bacteria</taxon>
        <taxon>Pseudomonadati</taxon>
        <taxon>Pseudomonadota</taxon>
        <taxon>Alphaproteobacteria</taxon>
        <taxon>Maricaulales</taxon>
        <taxon>Robiginitomaculaceae</taxon>
    </lineage>
</organism>
<evidence type="ECO:0000256" key="1">
    <source>
        <dbReference type="SAM" id="Phobius"/>
    </source>
</evidence>
<dbReference type="EMBL" id="RBII01000002">
    <property type="protein sequence ID" value="RKQ69660.1"/>
    <property type="molecule type" value="Genomic_DNA"/>
</dbReference>
<dbReference type="RefSeq" id="WP_170144986.1">
    <property type="nucleotide sequence ID" value="NZ_RBII01000002.1"/>
</dbReference>
<keyword evidence="1" id="KW-0812">Transmembrane</keyword>
<reference evidence="2 3" key="1">
    <citation type="submission" date="2018-10" db="EMBL/GenBank/DDBJ databases">
        <title>Genomic Encyclopedia of Type Strains, Phase IV (KMG-IV): sequencing the most valuable type-strain genomes for metagenomic binning, comparative biology and taxonomic classification.</title>
        <authorList>
            <person name="Goeker M."/>
        </authorList>
    </citation>
    <scope>NUCLEOTIDE SEQUENCE [LARGE SCALE GENOMIC DNA]</scope>
    <source>
        <strain evidence="2 3">DSM 22008</strain>
    </source>
</reference>
<dbReference type="Proteomes" id="UP000282211">
    <property type="component" value="Unassembled WGS sequence"/>
</dbReference>
<keyword evidence="3" id="KW-1185">Reference proteome</keyword>
<dbReference type="AlphaFoldDB" id="A0A420WF94"/>
<gene>
    <name evidence="2" type="ORF">DES40_2464</name>
</gene>
<dbReference type="InParanoid" id="A0A420WF94"/>
<keyword evidence="1" id="KW-1133">Transmembrane helix</keyword>
<comment type="caution">
    <text evidence="2">The sequence shown here is derived from an EMBL/GenBank/DDBJ whole genome shotgun (WGS) entry which is preliminary data.</text>
</comment>
<protein>
    <submittedName>
        <fullName evidence="2">Uncharacterized protein</fullName>
    </submittedName>
</protein>
<name>A0A420WF94_9PROT</name>